<dbReference type="Gene3D" id="3.40.630.30">
    <property type="match status" value="1"/>
</dbReference>
<dbReference type="EMBL" id="BMHO01000001">
    <property type="protein sequence ID" value="GGD36239.1"/>
    <property type="molecule type" value="Genomic_DNA"/>
</dbReference>
<organism evidence="4 5">
    <name type="scientific">Microbacterium faecale</name>
    <dbReference type="NCBI Taxonomy" id="1804630"/>
    <lineage>
        <taxon>Bacteria</taxon>
        <taxon>Bacillati</taxon>
        <taxon>Actinomycetota</taxon>
        <taxon>Actinomycetes</taxon>
        <taxon>Micrococcales</taxon>
        <taxon>Microbacteriaceae</taxon>
        <taxon>Microbacterium</taxon>
    </lineage>
</organism>
<reference evidence="4" key="2">
    <citation type="submission" date="2020-09" db="EMBL/GenBank/DDBJ databases">
        <authorList>
            <person name="Sun Q."/>
            <person name="Zhou Y."/>
        </authorList>
    </citation>
    <scope>NUCLEOTIDE SEQUENCE</scope>
    <source>
        <strain evidence="4">CGMCC 1.15152</strain>
    </source>
</reference>
<evidence type="ECO:0000256" key="2">
    <source>
        <dbReference type="ARBA" id="ARBA00023315"/>
    </source>
</evidence>
<dbReference type="InterPro" id="IPR016181">
    <property type="entry name" value="Acyl_CoA_acyltransferase"/>
</dbReference>
<name>A0A916Y9I9_9MICO</name>
<evidence type="ECO:0000259" key="3">
    <source>
        <dbReference type="PROSITE" id="PS51186"/>
    </source>
</evidence>
<comment type="caution">
    <text evidence="4">The sequence shown here is derived from an EMBL/GenBank/DDBJ whole genome shotgun (WGS) entry which is preliminary data.</text>
</comment>
<dbReference type="Pfam" id="PF00583">
    <property type="entry name" value="Acetyltransf_1"/>
    <property type="match status" value="1"/>
</dbReference>
<dbReference type="RefSeq" id="WP_229731023.1">
    <property type="nucleotide sequence ID" value="NZ_BMHO01000001.1"/>
</dbReference>
<dbReference type="PROSITE" id="PS51186">
    <property type="entry name" value="GNAT"/>
    <property type="match status" value="1"/>
</dbReference>
<keyword evidence="5" id="KW-1185">Reference proteome</keyword>
<dbReference type="PANTHER" id="PTHR43877:SF2">
    <property type="entry name" value="AMINOALKYLPHOSPHONATE N-ACETYLTRANSFERASE-RELATED"/>
    <property type="match status" value="1"/>
</dbReference>
<dbReference type="InterPro" id="IPR050832">
    <property type="entry name" value="Bact_Acetyltransf"/>
</dbReference>
<dbReference type="InterPro" id="IPR000182">
    <property type="entry name" value="GNAT_dom"/>
</dbReference>
<proteinExistence type="predicted"/>
<accession>A0A916Y9I9</accession>
<gene>
    <name evidence="4" type="primary">ypeA</name>
    <name evidence="4" type="ORF">GCM10010915_16080</name>
</gene>
<feature type="domain" description="N-acetyltransferase" evidence="3">
    <location>
        <begin position="4"/>
        <end position="141"/>
    </location>
</feature>
<dbReference type="SUPFAM" id="SSF55729">
    <property type="entry name" value="Acyl-CoA N-acyltransferases (Nat)"/>
    <property type="match status" value="1"/>
</dbReference>
<keyword evidence="1" id="KW-0808">Transferase</keyword>
<keyword evidence="2" id="KW-0012">Acyltransferase</keyword>
<dbReference type="GO" id="GO:0016747">
    <property type="term" value="F:acyltransferase activity, transferring groups other than amino-acyl groups"/>
    <property type="evidence" value="ECO:0007669"/>
    <property type="project" value="InterPro"/>
</dbReference>
<reference evidence="4" key="1">
    <citation type="journal article" date="2014" name="Int. J. Syst. Evol. Microbiol.">
        <title>Complete genome sequence of Corynebacterium casei LMG S-19264T (=DSM 44701T), isolated from a smear-ripened cheese.</title>
        <authorList>
            <consortium name="US DOE Joint Genome Institute (JGI-PGF)"/>
            <person name="Walter F."/>
            <person name="Albersmeier A."/>
            <person name="Kalinowski J."/>
            <person name="Ruckert C."/>
        </authorList>
    </citation>
    <scope>NUCLEOTIDE SEQUENCE</scope>
    <source>
        <strain evidence="4">CGMCC 1.15152</strain>
    </source>
</reference>
<dbReference type="CDD" id="cd04301">
    <property type="entry name" value="NAT_SF"/>
    <property type="match status" value="1"/>
</dbReference>
<dbReference type="PANTHER" id="PTHR43877">
    <property type="entry name" value="AMINOALKYLPHOSPHONATE N-ACETYLTRANSFERASE-RELATED-RELATED"/>
    <property type="match status" value="1"/>
</dbReference>
<dbReference type="Proteomes" id="UP000633205">
    <property type="component" value="Unassembled WGS sequence"/>
</dbReference>
<evidence type="ECO:0000313" key="4">
    <source>
        <dbReference type="EMBL" id="GGD36239.1"/>
    </source>
</evidence>
<dbReference type="AlphaFoldDB" id="A0A916Y9I9"/>
<evidence type="ECO:0000313" key="5">
    <source>
        <dbReference type="Proteomes" id="UP000633205"/>
    </source>
</evidence>
<sequence length="141" mass="15503">MTDVRIRPITDADIEPVIALWHSTGLVRPWNDPRADIARARAVWPDLLLVADDEGVVGSVMAGYDGHRGWLYYLATDPSRTGEGIGSALVREAEQRLEALGCPKVQLMVRSDNAPVLAFYDGRGYERSDVLVAGRRLLADS</sequence>
<dbReference type="NCBIfam" id="NF002959">
    <property type="entry name" value="PRK03624.1"/>
    <property type="match status" value="1"/>
</dbReference>
<protein>
    <submittedName>
        <fullName evidence="4">GNAT family acetyltransferase</fullName>
    </submittedName>
</protein>
<evidence type="ECO:0000256" key="1">
    <source>
        <dbReference type="ARBA" id="ARBA00022679"/>
    </source>
</evidence>